<dbReference type="FunFam" id="2.170.130.10:FF:000001">
    <property type="entry name" value="Catecholate siderophore TonB-dependent receptor"/>
    <property type="match status" value="1"/>
</dbReference>
<dbReference type="STRING" id="1444770.AF72_02555"/>
<accession>Z9JMN7</accession>
<dbReference type="eggNOG" id="COG4774">
    <property type="taxonomic scope" value="Bacteria"/>
</dbReference>
<keyword evidence="7 16" id="KW-0732">Signal</keyword>
<dbReference type="OrthoDB" id="9790771at2"/>
<evidence type="ECO:0000313" key="21">
    <source>
        <dbReference type="Proteomes" id="UP000020406"/>
    </source>
</evidence>
<gene>
    <name evidence="19" type="ORF">AF72_02555</name>
    <name evidence="20" type="ORF">LPH55_02620</name>
</gene>
<dbReference type="InterPro" id="IPR012910">
    <property type="entry name" value="Plug_dom"/>
</dbReference>
<dbReference type="CDD" id="cd01347">
    <property type="entry name" value="ligand_gated_channel"/>
    <property type="match status" value="1"/>
</dbReference>
<dbReference type="InterPro" id="IPR039426">
    <property type="entry name" value="TonB-dep_rcpt-like"/>
</dbReference>
<keyword evidence="3 14" id="KW-0813">Transport</keyword>
<dbReference type="KEGG" id="xtw:AB672_08895"/>
<evidence type="ECO:0000256" key="2">
    <source>
        <dbReference type="ARBA" id="ARBA00009810"/>
    </source>
</evidence>
<evidence type="ECO:0000259" key="17">
    <source>
        <dbReference type="Pfam" id="PF00593"/>
    </source>
</evidence>
<evidence type="ECO:0000256" key="5">
    <source>
        <dbReference type="ARBA" id="ARBA00022496"/>
    </source>
</evidence>
<evidence type="ECO:0000313" key="19">
    <source>
        <dbReference type="EMBL" id="EWS79036.1"/>
    </source>
</evidence>
<evidence type="ECO:0000256" key="1">
    <source>
        <dbReference type="ARBA" id="ARBA00004571"/>
    </source>
</evidence>
<dbReference type="Gene3D" id="2.40.170.20">
    <property type="entry name" value="TonB-dependent receptor, beta-barrel domain"/>
    <property type="match status" value="1"/>
</dbReference>
<reference evidence="20" key="2">
    <citation type="submission" date="2021-11" db="EMBL/GenBank/DDBJ databases">
        <title>Genome sequence of Xylella taiwanensis PLS432.</title>
        <authorList>
            <person name="Weng L.-W."/>
            <person name="Su C.-C."/>
            <person name="Tsai C.-W."/>
            <person name="Kuo C.-H."/>
        </authorList>
    </citation>
    <scope>NUCLEOTIDE SEQUENCE</scope>
    <source>
        <strain evidence="20">PLS432</strain>
    </source>
</reference>
<keyword evidence="12 19" id="KW-0675">Receptor</keyword>
<dbReference type="GO" id="GO:0009279">
    <property type="term" value="C:cell outer membrane"/>
    <property type="evidence" value="ECO:0007669"/>
    <property type="project" value="UniProtKB-SubCell"/>
</dbReference>
<dbReference type="PANTHER" id="PTHR32552">
    <property type="entry name" value="FERRICHROME IRON RECEPTOR-RELATED"/>
    <property type="match status" value="1"/>
</dbReference>
<evidence type="ECO:0000313" key="22">
    <source>
        <dbReference type="Proteomes" id="UP001430701"/>
    </source>
</evidence>
<keyword evidence="13 14" id="KW-0998">Cell outer membrane</keyword>
<name>Z9JMN7_9GAMM</name>
<keyword evidence="6 14" id="KW-0812">Transmembrane</keyword>
<dbReference type="Gene3D" id="2.170.130.10">
    <property type="entry name" value="TonB-dependent receptor, plug domain"/>
    <property type="match status" value="1"/>
</dbReference>
<feature type="chain" id="PRO_5004992071" evidence="16">
    <location>
        <begin position="38"/>
        <end position="759"/>
    </location>
</feature>
<sequence>MPFIKSRKHLIAATASNRHFTAVALLSSFSLVSQAQAIQTTTLDKINVQGEQLKRYSADKPASGKYTQPLIDTTQTINIIGKDLLNEQGATSLSEALRNSPGVGTFYVGENGTTATGDATYMRGFDSSSSIYVDGIRDLGSITRDVFNLEQIEVTKGPSSSDYGRTSPTGAINLITKQPFLRNTSTANISYGTASQRRFTSDLNLITSPDSAFRLNVMGQDSGVPGRNDVKNKRWGFAPSAAFGLETSTRVFVNLQYINQENIPDGGVLTIGLPGYSTPDSARTQISTAPRVDSKNFYGTRSDFEHVKSSMATVRIEHDIGNQTKLQNTLRWGRNEQRYLLTSYRGNSENLVTPNLADPSTWTLNREIPTFKDQINTILTNQTNLNLTLKTSSIEHNIATGVELTRERMQGYGISSSGRWPAANLYHPNPDVSGLSWAANGAYAHGQTDTTAFYLFDTLKFSRRWYVNGGLRWDRYNTDYSALLCDPVRGRIYCNTTTTILDQFKGNASGTLFGWKTGVLFKPTEHSSLYINYAVSQQPPGGASLELSAKPQNSNNPNYRPQTARTAETGVKWNSSQERLQLTAAIYNTEVKNDVVQDPIDLQYYQNGEKRVRGVELSAVGQVTDAWSMSAGFTTMDAKVKQGPAVSADGSLGLAYTPNQAFTAWTTYTFPFGLTIGGGARYAGEMKRDSKSAIGTPTDIESYWVIDMVLSYRLSEHLDLRLNSYNLLDKDYVAAINKSGYRYAPGTPRAFLLTANLRF</sequence>
<evidence type="ECO:0000256" key="12">
    <source>
        <dbReference type="ARBA" id="ARBA00023170"/>
    </source>
</evidence>
<protein>
    <submittedName>
        <fullName evidence="19">Catecholate siderophore receptor Fiu</fullName>
    </submittedName>
</protein>
<dbReference type="SUPFAM" id="SSF56935">
    <property type="entry name" value="Porins"/>
    <property type="match status" value="1"/>
</dbReference>
<dbReference type="NCBIfam" id="TIGR01783">
    <property type="entry name" value="TonB-siderophor"/>
    <property type="match status" value="1"/>
</dbReference>
<dbReference type="PANTHER" id="PTHR32552:SF89">
    <property type="entry name" value="CATECHOLATE SIDEROPHORE RECEPTOR FIU"/>
    <property type="match status" value="1"/>
</dbReference>
<evidence type="ECO:0000256" key="4">
    <source>
        <dbReference type="ARBA" id="ARBA00022452"/>
    </source>
</evidence>
<dbReference type="AlphaFoldDB" id="Z9JMN7"/>
<evidence type="ECO:0000256" key="14">
    <source>
        <dbReference type="PROSITE-ProRule" id="PRU01360"/>
    </source>
</evidence>
<feature type="signal peptide" evidence="16">
    <location>
        <begin position="1"/>
        <end position="37"/>
    </location>
</feature>
<keyword evidence="10 15" id="KW-0798">TonB box</keyword>
<feature type="domain" description="TonB-dependent receptor-like beta-barrel" evidence="17">
    <location>
        <begin position="276"/>
        <end position="727"/>
    </location>
</feature>
<evidence type="ECO:0000313" key="20">
    <source>
        <dbReference type="EMBL" id="MCD8472393.1"/>
    </source>
</evidence>
<dbReference type="Proteomes" id="UP000020406">
    <property type="component" value="Unassembled WGS sequence"/>
</dbReference>
<comment type="caution">
    <text evidence="19">The sequence shown here is derived from an EMBL/GenBank/DDBJ whole genome shotgun (WGS) entry which is preliminary data.</text>
</comment>
<dbReference type="GO" id="GO:0038023">
    <property type="term" value="F:signaling receptor activity"/>
    <property type="evidence" value="ECO:0007669"/>
    <property type="project" value="InterPro"/>
</dbReference>
<organism evidence="19 21">
    <name type="scientific">Xylella taiwanensis</name>
    <dbReference type="NCBI Taxonomy" id="1444770"/>
    <lineage>
        <taxon>Bacteria</taxon>
        <taxon>Pseudomonadati</taxon>
        <taxon>Pseudomonadota</taxon>
        <taxon>Gammaproteobacteria</taxon>
        <taxon>Lysobacterales</taxon>
        <taxon>Lysobacteraceae</taxon>
        <taxon>Xylella</taxon>
    </lineage>
</organism>
<comment type="similarity">
    <text evidence="2 14 15">Belongs to the TonB-dependent receptor family.</text>
</comment>
<dbReference type="InterPro" id="IPR010105">
    <property type="entry name" value="TonB_sidphr_rcpt"/>
</dbReference>
<dbReference type="EMBL" id="JDSQ01000003">
    <property type="protein sequence ID" value="EWS79036.1"/>
    <property type="molecule type" value="Genomic_DNA"/>
</dbReference>
<evidence type="ECO:0000256" key="13">
    <source>
        <dbReference type="ARBA" id="ARBA00023237"/>
    </source>
</evidence>
<dbReference type="InterPro" id="IPR000531">
    <property type="entry name" value="Beta-barrel_TonB"/>
</dbReference>
<dbReference type="PROSITE" id="PS52016">
    <property type="entry name" value="TONB_DEPENDENT_REC_3"/>
    <property type="match status" value="1"/>
</dbReference>
<keyword evidence="5" id="KW-0410">Iron transport</keyword>
<dbReference type="NCBIfam" id="NF007349">
    <property type="entry name" value="PRK09840.1"/>
    <property type="match status" value="1"/>
</dbReference>
<dbReference type="Pfam" id="PF07715">
    <property type="entry name" value="Plug"/>
    <property type="match status" value="1"/>
</dbReference>
<keyword evidence="11 14" id="KW-0472">Membrane</keyword>
<dbReference type="Pfam" id="PF00593">
    <property type="entry name" value="TonB_dep_Rec_b-barrel"/>
    <property type="match status" value="1"/>
</dbReference>
<evidence type="ECO:0000256" key="9">
    <source>
        <dbReference type="ARBA" id="ARBA00023065"/>
    </source>
</evidence>
<dbReference type="Proteomes" id="UP001430701">
    <property type="component" value="Unassembled WGS sequence"/>
</dbReference>
<evidence type="ECO:0000256" key="15">
    <source>
        <dbReference type="RuleBase" id="RU003357"/>
    </source>
</evidence>
<evidence type="ECO:0000256" key="6">
    <source>
        <dbReference type="ARBA" id="ARBA00022692"/>
    </source>
</evidence>
<proteinExistence type="inferred from homology"/>
<dbReference type="InterPro" id="IPR037066">
    <property type="entry name" value="Plug_dom_sf"/>
</dbReference>
<dbReference type="PATRIC" id="fig|1444770.3.peg.617"/>
<dbReference type="GO" id="GO:0015344">
    <property type="term" value="F:siderophore uptake transmembrane transporter activity"/>
    <property type="evidence" value="ECO:0007669"/>
    <property type="project" value="TreeGrafter"/>
</dbReference>
<dbReference type="GeneID" id="68901412"/>
<evidence type="ECO:0000256" key="10">
    <source>
        <dbReference type="ARBA" id="ARBA00023077"/>
    </source>
</evidence>
<feature type="domain" description="TonB-dependent receptor plug" evidence="18">
    <location>
        <begin position="70"/>
        <end position="171"/>
    </location>
</feature>
<comment type="subcellular location">
    <subcellularLocation>
        <location evidence="1 14">Cell outer membrane</location>
        <topology evidence="1 14">Multi-pass membrane protein</topology>
    </subcellularLocation>
</comment>
<evidence type="ECO:0000256" key="7">
    <source>
        <dbReference type="ARBA" id="ARBA00022729"/>
    </source>
</evidence>
<dbReference type="RefSeq" id="WP_038270418.1">
    <property type="nucleotide sequence ID" value="NZ_CP053627.1"/>
</dbReference>
<keyword evidence="9" id="KW-0406">Ion transport</keyword>
<keyword evidence="22" id="KW-1185">Reference proteome</keyword>
<evidence type="ECO:0000259" key="18">
    <source>
        <dbReference type="Pfam" id="PF07715"/>
    </source>
</evidence>
<keyword evidence="4 14" id="KW-1134">Transmembrane beta strand</keyword>
<dbReference type="InterPro" id="IPR036942">
    <property type="entry name" value="Beta-barrel_TonB_sf"/>
</dbReference>
<dbReference type="EMBL" id="JAJPPU010000001">
    <property type="protein sequence ID" value="MCD8472393.1"/>
    <property type="molecule type" value="Genomic_DNA"/>
</dbReference>
<evidence type="ECO:0000256" key="16">
    <source>
        <dbReference type="SAM" id="SignalP"/>
    </source>
</evidence>
<keyword evidence="8" id="KW-0408">Iron</keyword>
<dbReference type="GO" id="GO:0015891">
    <property type="term" value="P:siderophore transport"/>
    <property type="evidence" value="ECO:0007669"/>
    <property type="project" value="InterPro"/>
</dbReference>
<evidence type="ECO:0000256" key="11">
    <source>
        <dbReference type="ARBA" id="ARBA00023136"/>
    </source>
</evidence>
<evidence type="ECO:0000256" key="3">
    <source>
        <dbReference type="ARBA" id="ARBA00022448"/>
    </source>
</evidence>
<evidence type="ECO:0000256" key="8">
    <source>
        <dbReference type="ARBA" id="ARBA00023004"/>
    </source>
</evidence>
<reference evidence="19 21" key="1">
    <citation type="journal article" date="2014" name="Genome Announc.">
        <title>Draft Genome Sequence of Xylella fastidiosa Pear Leaf Scorch Strain in Taiwan.</title>
        <authorList>
            <person name="Su C.C."/>
            <person name="Deng W.L."/>
            <person name="Jan F.J."/>
            <person name="Chang C.J."/>
            <person name="Huang H."/>
            <person name="Chen J."/>
        </authorList>
    </citation>
    <scope>NUCLEOTIDE SEQUENCE [LARGE SCALE GENOMIC DNA]</scope>
    <source>
        <strain evidence="19 21">PLS229</strain>
    </source>
</reference>